<proteinExistence type="predicted"/>
<dbReference type="EMBL" id="GEMB01001421">
    <property type="protein sequence ID" value="JAS01735.1"/>
    <property type="molecule type" value="Transcribed_RNA"/>
</dbReference>
<dbReference type="AlphaFoldDB" id="A0A171A736"/>
<reference evidence="4" key="2">
    <citation type="journal article" date="2017" name="J. Med. Entomol.">
        <title>Transcriptome Analysis of the Triatoma infestans (Hemiptera: Reduviidae) Integument.</title>
        <authorList>
            <person name="Calderon-Fernandez G.M."/>
            <person name="Moriconi D.E."/>
            <person name="Dulbecco A.B."/>
            <person name="Juarez M.P."/>
        </authorList>
    </citation>
    <scope>NUCLEOTIDE SEQUENCE</scope>
    <source>
        <strain evidence="4">Int1</strain>
        <tissue evidence="4">Integument</tissue>
    </source>
</reference>
<keyword evidence="1" id="KW-0539">Nucleus</keyword>
<organism evidence="4">
    <name type="scientific">Triatoma infestans</name>
    <name type="common">Assassin bug</name>
    <dbReference type="NCBI Taxonomy" id="30076"/>
    <lineage>
        <taxon>Eukaryota</taxon>
        <taxon>Metazoa</taxon>
        <taxon>Ecdysozoa</taxon>
        <taxon>Arthropoda</taxon>
        <taxon>Hexapoda</taxon>
        <taxon>Insecta</taxon>
        <taxon>Pterygota</taxon>
        <taxon>Neoptera</taxon>
        <taxon>Paraneoptera</taxon>
        <taxon>Hemiptera</taxon>
        <taxon>Heteroptera</taxon>
        <taxon>Panheteroptera</taxon>
        <taxon>Cimicomorpha</taxon>
        <taxon>Reduviidae</taxon>
        <taxon>Triatominae</taxon>
        <taxon>Triatoma</taxon>
    </lineage>
</organism>
<dbReference type="PROSITE" id="PS50118">
    <property type="entry name" value="HMG_BOX_2"/>
    <property type="match status" value="1"/>
</dbReference>
<accession>A0A171A736</accession>
<dbReference type="GO" id="GO:0005634">
    <property type="term" value="C:nucleus"/>
    <property type="evidence" value="ECO:0007669"/>
    <property type="project" value="UniProtKB-UniRule"/>
</dbReference>
<dbReference type="SUPFAM" id="SSF47095">
    <property type="entry name" value="HMG-box"/>
    <property type="match status" value="1"/>
</dbReference>
<dbReference type="GO" id="GO:0003677">
    <property type="term" value="F:DNA binding"/>
    <property type="evidence" value="ECO:0007669"/>
    <property type="project" value="UniProtKB-UniRule"/>
</dbReference>
<dbReference type="InterPro" id="IPR009071">
    <property type="entry name" value="HMG_box_dom"/>
</dbReference>
<dbReference type="Gene3D" id="1.10.30.10">
    <property type="entry name" value="High mobility group box domain"/>
    <property type="match status" value="1"/>
</dbReference>
<name>A0A171A736_TRIIF</name>
<protein>
    <submittedName>
        <fullName evidence="4">Fact complex subunit ssrp1</fullName>
    </submittedName>
</protein>
<feature type="DNA-binding region" description="HMG box" evidence="1">
    <location>
        <begin position="1"/>
        <end position="56"/>
    </location>
</feature>
<evidence type="ECO:0000313" key="4">
    <source>
        <dbReference type="EMBL" id="JAS01735.1"/>
    </source>
</evidence>
<feature type="compositionally biased region" description="Basic residues" evidence="2">
    <location>
        <begin position="106"/>
        <end position="115"/>
    </location>
</feature>
<reference evidence="4" key="1">
    <citation type="submission" date="2016-04" db="EMBL/GenBank/DDBJ databases">
        <authorList>
            <person name="Calderon-Fernandez G.M.Sr."/>
        </authorList>
    </citation>
    <scope>NUCLEOTIDE SEQUENCE</scope>
    <source>
        <strain evidence="4">Int1</strain>
        <tissue evidence="4">Integument</tissue>
    </source>
</reference>
<evidence type="ECO:0000256" key="2">
    <source>
        <dbReference type="SAM" id="MobiDB-lite"/>
    </source>
</evidence>
<dbReference type="Pfam" id="PF00505">
    <property type="entry name" value="HMG_box"/>
    <property type="match status" value="1"/>
</dbReference>
<dbReference type="SMART" id="SM00398">
    <property type="entry name" value="HMG"/>
    <property type="match status" value="1"/>
</dbReference>
<keyword evidence="1" id="KW-0238">DNA-binding</keyword>
<feature type="domain" description="HMG box" evidence="3">
    <location>
        <begin position="1"/>
        <end position="56"/>
    </location>
</feature>
<feature type="non-terminal residue" evidence="4">
    <location>
        <position position="115"/>
    </location>
</feature>
<sequence length="115" mass="13145">MKDTRDKIKADNPGISFTNIAAKAGQLWKEVEDRTQWETKATKLKEEYFEAMAKFKAGTNEESTSEKVSNLEIVQDGKVMCDLTINEDSNAEGDNCNLTPKQQTKNTKKRKRKER</sequence>
<evidence type="ECO:0000256" key="1">
    <source>
        <dbReference type="PROSITE-ProRule" id="PRU00267"/>
    </source>
</evidence>
<evidence type="ECO:0000259" key="3">
    <source>
        <dbReference type="PROSITE" id="PS50118"/>
    </source>
</evidence>
<dbReference type="InterPro" id="IPR036910">
    <property type="entry name" value="HMG_box_dom_sf"/>
</dbReference>
<feature type="region of interest" description="Disordered" evidence="2">
    <location>
        <begin position="88"/>
        <end position="115"/>
    </location>
</feature>